<dbReference type="PANTHER" id="PTHR12894">
    <property type="entry name" value="CNH DOMAIN CONTAINING"/>
    <property type="match status" value="1"/>
</dbReference>
<evidence type="ECO:0000313" key="4">
    <source>
        <dbReference type="EMBL" id="CAE1177008.1"/>
    </source>
</evidence>
<dbReference type="InterPro" id="IPR032914">
    <property type="entry name" value="Vam6/VPS39/TRAP1"/>
</dbReference>
<dbReference type="GO" id="GO:0005737">
    <property type="term" value="C:cytoplasm"/>
    <property type="evidence" value="ECO:0007669"/>
    <property type="project" value="TreeGrafter"/>
</dbReference>
<feature type="transmembrane region" description="Helical" evidence="2">
    <location>
        <begin position="524"/>
        <end position="548"/>
    </location>
</feature>
<protein>
    <submittedName>
        <fullName evidence="4">VPS3</fullName>
    </submittedName>
</protein>
<keyword evidence="2" id="KW-0812">Transmembrane</keyword>
<comment type="caution">
    <text evidence="4">The sequence shown here is derived from an EMBL/GenBank/DDBJ whole genome shotgun (WGS) entry which is preliminary data.</text>
</comment>
<dbReference type="AlphaFoldDB" id="A0A812BCT3"/>
<evidence type="ECO:0000256" key="2">
    <source>
        <dbReference type="SAM" id="Phobius"/>
    </source>
</evidence>
<name>A0A812BCT3_ACAPH</name>
<dbReference type="EMBL" id="CAHIKZ030000492">
    <property type="protein sequence ID" value="CAE1177008.1"/>
    <property type="molecule type" value="Genomic_DNA"/>
</dbReference>
<evidence type="ECO:0000256" key="1">
    <source>
        <dbReference type="PROSITE-ProRule" id="PRU01006"/>
    </source>
</evidence>
<evidence type="ECO:0000313" key="5">
    <source>
        <dbReference type="Proteomes" id="UP000597762"/>
    </source>
</evidence>
<dbReference type="PROSITE" id="PS50236">
    <property type="entry name" value="CHCR"/>
    <property type="match status" value="1"/>
</dbReference>
<dbReference type="PANTHER" id="PTHR12894:SF27">
    <property type="entry name" value="TRANSFORMING GROWTH FACTOR-BETA RECEPTOR-ASSOCIATED PROTEIN 1"/>
    <property type="match status" value="1"/>
</dbReference>
<proteinExistence type="predicted"/>
<reference evidence="4" key="1">
    <citation type="submission" date="2021-01" db="EMBL/GenBank/DDBJ databases">
        <authorList>
            <person name="Li R."/>
            <person name="Bekaert M."/>
        </authorList>
    </citation>
    <scope>NUCLEOTIDE SEQUENCE</scope>
    <source>
        <strain evidence="4">Farmed</strain>
    </source>
</reference>
<feature type="transmembrane region" description="Helical" evidence="2">
    <location>
        <begin position="560"/>
        <end position="577"/>
    </location>
</feature>
<feature type="transmembrane region" description="Helical" evidence="2">
    <location>
        <begin position="410"/>
        <end position="436"/>
    </location>
</feature>
<sequence length="578" mass="65531">MHAECAILYGKLEEHEKALKILVHKLKDYTAAETYCLVNAKDGAYKRKLFHILLSVYLDPSYEKKDTLIAPAIALLNSNVAEFDSVKVLQLLPENWSVGLLSQFLSRSVRRSMNLCRTKKIERMLARWEALQMKHNCIDLQKESVCMTEDRLCAVCNRTFHDSTFLRYPNGVITHIHCAKNRNVCPFFFQCFPSLFSLHLFLCFLLSSFLPLPTSIFLFSSLPLPILLLLFYFSCSFRSFLLLLHRVFPLLSSPSPPPLSAPFFSFSTASFRSFLLLLLLFPLLSSPPPPLSAPFFSSSSSFRSFLLLLLLLFSLLSSPPPLFPSFLLLLLFRSFLLLLLFPPFLLLLLFRSFLLLLLFPLLSSPPPLSAPFFSSSSFRSFLLLLLFPLLSSPPPLSAPFFSSSSFRSFLLLLLFPLLSSPPPLSAPFFSFLLLLFPLLSPPPPPLSPGGCKGHLRFELHLLTCHLLLTPLPPPPLYFLKHLFPFSSHFSPPLHLLFISSTLSCKLFSIIPAYFPFLLPPPLSYLAFSSFFLLPLFFCYSFILLNLHFQPLLTSDFSPPPTTIPLSLLLPLMICFYLC</sequence>
<dbReference type="InterPro" id="IPR000547">
    <property type="entry name" value="Clathrin_H-chain/VPS_repeat"/>
</dbReference>
<feature type="transmembrane region" description="Helical" evidence="2">
    <location>
        <begin position="305"/>
        <end position="323"/>
    </location>
</feature>
<accession>A0A812BCT3</accession>
<feature type="transmembrane region" description="Helical" evidence="2">
    <location>
        <begin position="222"/>
        <end position="243"/>
    </location>
</feature>
<feature type="domain" description="Vacuolar sorting protein 39/Transforming growth factor beta receptor-associated zinc finger" evidence="3">
    <location>
        <begin position="143"/>
        <end position="181"/>
    </location>
</feature>
<organism evidence="4 5">
    <name type="scientific">Acanthosepion pharaonis</name>
    <name type="common">Pharaoh cuttlefish</name>
    <name type="synonym">Sepia pharaonis</name>
    <dbReference type="NCBI Taxonomy" id="158019"/>
    <lineage>
        <taxon>Eukaryota</taxon>
        <taxon>Metazoa</taxon>
        <taxon>Spiralia</taxon>
        <taxon>Lophotrochozoa</taxon>
        <taxon>Mollusca</taxon>
        <taxon>Cephalopoda</taxon>
        <taxon>Coleoidea</taxon>
        <taxon>Decapodiformes</taxon>
        <taxon>Sepiida</taxon>
        <taxon>Sepiina</taxon>
        <taxon>Sepiidae</taxon>
        <taxon>Acanthosepion</taxon>
    </lineage>
</organism>
<feature type="transmembrane region" description="Helical" evidence="2">
    <location>
        <begin position="335"/>
        <end position="359"/>
    </location>
</feature>
<evidence type="ECO:0000259" key="3">
    <source>
        <dbReference type="Pfam" id="PF10367"/>
    </source>
</evidence>
<dbReference type="InterPro" id="IPR019453">
    <property type="entry name" value="VPS39/TGFA1_Znf"/>
</dbReference>
<gene>
    <name evidence="4" type="ORF">SPHA_14419</name>
</gene>
<dbReference type="Pfam" id="PF10367">
    <property type="entry name" value="zf-Vps39_C"/>
    <property type="match status" value="1"/>
</dbReference>
<keyword evidence="5" id="KW-1185">Reference proteome</keyword>
<dbReference type="GO" id="GO:0006914">
    <property type="term" value="P:autophagy"/>
    <property type="evidence" value="ECO:0007669"/>
    <property type="project" value="TreeGrafter"/>
</dbReference>
<dbReference type="GO" id="GO:0016020">
    <property type="term" value="C:membrane"/>
    <property type="evidence" value="ECO:0007669"/>
    <property type="project" value="TreeGrafter"/>
</dbReference>
<dbReference type="OrthoDB" id="10258882at2759"/>
<feature type="transmembrane region" description="Helical" evidence="2">
    <location>
        <begin position="493"/>
        <end position="517"/>
    </location>
</feature>
<keyword evidence="2" id="KW-1133">Transmembrane helix</keyword>
<dbReference type="Proteomes" id="UP000597762">
    <property type="component" value="Unassembled WGS sequence"/>
</dbReference>
<dbReference type="GO" id="GO:0006886">
    <property type="term" value="P:intracellular protein transport"/>
    <property type="evidence" value="ECO:0007669"/>
    <property type="project" value="UniProtKB-UniRule"/>
</dbReference>
<dbReference type="GO" id="GO:0034058">
    <property type="term" value="P:endosomal vesicle fusion"/>
    <property type="evidence" value="ECO:0007669"/>
    <property type="project" value="TreeGrafter"/>
</dbReference>
<feature type="transmembrane region" description="Helical" evidence="2">
    <location>
        <begin position="187"/>
        <end position="210"/>
    </location>
</feature>
<keyword evidence="2" id="KW-0472">Membrane</keyword>
<feature type="repeat" description="CHCR" evidence="1">
    <location>
        <begin position="1"/>
        <end position="62"/>
    </location>
</feature>